<evidence type="ECO:0000256" key="2">
    <source>
        <dbReference type="SAM" id="MobiDB-lite"/>
    </source>
</evidence>
<dbReference type="AlphaFoldDB" id="A0A8X7QHX6"/>
<evidence type="ECO:0000256" key="3">
    <source>
        <dbReference type="SAM" id="SignalP"/>
    </source>
</evidence>
<keyword evidence="5" id="KW-1185">Reference proteome</keyword>
<evidence type="ECO:0000313" key="5">
    <source>
        <dbReference type="Proteomes" id="UP000886595"/>
    </source>
</evidence>
<feature type="signal peptide" evidence="3">
    <location>
        <begin position="1"/>
        <end position="18"/>
    </location>
</feature>
<organism evidence="4 5">
    <name type="scientific">Brassica carinata</name>
    <name type="common">Ethiopian mustard</name>
    <name type="synonym">Abyssinian cabbage</name>
    <dbReference type="NCBI Taxonomy" id="52824"/>
    <lineage>
        <taxon>Eukaryota</taxon>
        <taxon>Viridiplantae</taxon>
        <taxon>Streptophyta</taxon>
        <taxon>Embryophyta</taxon>
        <taxon>Tracheophyta</taxon>
        <taxon>Spermatophyta</taxon>
        <taxon>Magnoliopsida</taxon>
        <taxon>eudicotyledons</taxon>
        <taxon>Gunneridae</taxon>
        <taxon>Pentapetalae</taxon>
        <taxon>rosids</taxon>
        <taxon>malvids</taxon>
        <taxon>Brassicales</taxon>
        <taxon>Brassicaceae</taxon>
        <taxon>Brassiceae</taxon>
        <taxon>Brassica</taxon>
    </lineage>
</organism>
<sequence>MGTLPGLSAMLAAQLGLASEEGPSTTVPRIGEVPPSDARNAGKGKKRKRGGSGVERRAEEASDKKKKKKKKKRTEKSAGEQSENPEDPTENEEGDVQEEELQPEEEASEAEISGEQDDAVEVGEREESDIPLNAARLDGSEEDSGESPLLIRRRNDEVGDEARPPILVSSREGTPVPIGEGVVQVGTSSRGSAILRRVPGVNFPDEVSFHYEGPAPLVYVPEKCGEFLRQLRGRAKPLPAVKDLIYGGEYEEAARAMLLGDSAMNVVIDKYDTALKGALGELELAKKECAEKEEASARQLNASRADVERLNGMVARIIARRDELKAKLEVSRGVVRELERKNAELEGEKVSLAASHEREMRRLRDSRILEVTRERGRVEAEMAAKANRCFARIRSREERRGPYEEARLLHSQAFGTRKCLEALKRIFAEQEKKYEEEAEKLKVGEIPEEDLMLSPLVLDSQFVDARILSSLDPYGSNAGLIDPEIAASLHVLLTHPTEERREDPTLLLESPLADPEIVPRSGEVHAPPAARESSVKASELSVLNDRERDREA</sequence>
<keyword evidence="3" id="KW-0732">Signal</keyword>
<feature type="region of interest" description="Disordered" evidence="2">
    <location>
        <begin position="498"/>
        <end position="552"/>
    </location>
</feature>
<keyword evidence="1" id="KW-0175">Coiled coil</keyword>
<protein>
    <submittedName>
        <fullName evidence="4">Uncharacterized protein</fullName>
    </submittedName>
</protein>
<feature type="coiled-coil region" evidence="1">
    <location>
        <begin position="275"/>
        <end position="355"/>
    </location>
</feature>
<feature type="compositionally biased region" description="Basic and acidic residues" evidence="2">
    <location>
        <begin position="54"/>
        <end position="63"/>
    </location>
</feature>
<comment type="caution">
    <text evidence="4">The sequence shown here is derived from an EMBL/GenBank/DDBJ whole genome shotgun (WGS) entry which is preliminary data.</text>
</comment>
<dbReference type="Proteomes" id="UP000886595">
    <property type="component" value="Unassembled WGS sequence"/>
</dbReference>
<feature type="compositionally biased region" description="Basic residues" evidence="2">
    <location>
        <begin position="64"/>
        <end position="74"/>
    </location>
</feature>
<proteinExistence type="predicted"/>
<evidence type="ECO:0000313" key="4">
    <source>
        <dbReference type="EMBL" id="KAG2270472.1"/>
    </source>
</evidence>
<feature type="chain" id="PRO_5036501240" evidence="3">
    <location>
        <begin position="19"/>
        <end position="552"/>
    </location>
</feature>
<name>A0A8X7QHX6_BRACI</name>
<feature type="compositionally biased region" description="Acidic residues" evidence="2">
    <location>
        <begin position="83"/>
        <end position="129"/>
    </location>
</feature>
<accession>A0A8X7QHX6</accession>
<dbReference type="EMBL" id="JAAMPC010000013">
    <property type="protein sequence ID" value="KAG2270472.1"/>
    <property type="molecule type" value="Genomic_DNA"/>
</dbReference>
<reference evidence="4 5" key="1">
    <citation type="submission" date="2020-02" db="EMBL/GenBank/DDBJ databases">
        <authorList>
            <person name="Ma Q."/>
            <person name="Huang Y."/>
            <person name="Song X."/>
            <person name="Pei D."/>
        </authorList>
    </citation>
    <scope>NUCLEOTIDE SEQUENCE [LARGE SCALE GENOMIC DNA]</scope>
    <source>
        <strain evidence="4">Sxm20200214</strain>
        <tissue evidence="4">Leaf</tissue>
    </source>
</reference>
<evidence type="ECO:0000256" key="1">
    <source>
        <dbReference type="SAM" id="Coils"/>
    </source>
</evidence>
<dbReference type="OrthoDB" id="1112599at2759"/>
<gene>
    <name evidence="4" type="ORF">Bca52824_065027</name>
</gene>
<feature type="region of interest" description="Disordered" evidence="2">
    <location>
        <begin position="18"/>
        <end position="158"/>
    </location>
</feature>